<sequence>MDALRDRQIINNAIYDHLNEKWYAAHDHPIAVLRAESREKLNWALPLLLEKNSRTVLDVGCGAGFVANFLAQKNFQLTGLDFSQPSLDIAKKMDLTHSVRYIQGDAYHLPFAENSFDAVIVFDFLEHVSEPQLVIAEIARVLKPGGQMLFHTFGRNFLSWMIAIKGMEWFVKSTPHDLHVISLFIKPKEIESYCQQAGMKVTGFIGIRPILNRAFFKLLYSGVVPENLVFRQTPMKLLSYCGQAIKETSPSRN</sequence>
<dbReference type="EMBL" id="JANRMI010000001">
    <property type="protein sequence ID" value="MDG0815769.1"/>
    <property type="molecule type" value="Genomic_DNA"/>
</dbReference>
<dbReference type="InterPro" id="IPR050447">
    <property type="entry name" value="Erg6_SMT_methyltransf"/>
</dbReference>
<dbReference type="GO" id="GO:0061542">
    <property type="term" value="F:3-demethylubiquinol 3-O-methyltransferase activity"/>
    <property type="evidence" value="ECO:0007669"/>
    <property type="project" value="UniProtKB-EC"/>
</dbReference>
<feature type="domain" description="Methyltransferase type 11" evidence="2">
    <location>
        <begin position="57"/>
        <end position="150"/>
    </location>
</feature>
<evidence type="ECO:0000313" key="3">
    <source>
        <dbReference type="EMBL" id="MDG0815769.1"/>
    </source>
</evidence>
<organism evidence="3 4">
    <name type="scientific">Bdellovibrio svalbardensis</name>
    <dbReference type="NCBI Taxonomy" id="2972972"/>
    <lineage>
        <taxon>Bacteria</taxon>
        <taxon>Pseudomonadati</taxon>
        <taxon>Bdellovibrionota</taxon>
        <taxon>Bdellovibrionia</taxon>
        <taxon>Bdellovibrionales</taxon>
        <taxon>Pseudobdellovibrionaceae</taxon>
        <taxon>Bdellovibrio</taxon>
    </lineage>
</organism>
<dbReference type="CDD" id="cd02440">
    <property type="entry name" value="AdoMet_MTases"/>
    <property type="match status" value="1"/>
</dbReference>
<dbReference type="RefSeq" id="WP_277577239.1">
    <property type="nucleotide sequence ID" value="NZ_JANRMI010000001.1"/>
</dbReference>
<name>A0ABT6DGY9_9BACT</name>
<dbReference type="Proteomes" id="UP001152321">
    <property type="component" value="Unassembled WGS sequence"/>
</dbReference>
<dbReference type="InterPro" id="IPR010233">
    <property type="entry name" value="UbiG_MeTrfase"/>
</dbReference>
<accession>A0ABT6DGY9</accession>
<dbReference type="EC" id="2.1.1.64" evidence="3"/>
<dbReference type="PANTHER" id="PTHR44068:SF11">
    <property type="entry name" value="GERANYL DIPHOSPHATE 2-C-METHYLTRANSFERASE"/>
    <property type="match status" value="1"/>
</dbReference>
<dbReference type="PANTHER" id="PTHR44068">
    <property type="entry name" value="ZGC:194242"/>
    <property type="match status" value="1"/>
</dbReference>
<dbReference type="Gene3D" id="3.40.50.150">
    <property type="entry name" value="Vaccinia Virus protein VP39"/>
    <property type="match status" value="1"/>
</dbReference>
<dbReference type="SUPFAM" id="SSF53335">
    <property type="entry name" value="S-adenosyl-L-methionine-dependent methyltransferases"/>
    <property type="match status" value="1"/>
</dbReference>
<dbReference type="GO" id="GO:0102208">
    <property type="term" value="F:2-polyprenyl-6-hydroxyphenol methylase activity"/>
    <property type="evidence" value="ECO:0007669"/>
    <property type="project" value="UniProtKB-EC"/>
</dbReference>
<dbReference type="InterPro" id="IPR013216">
    <property type="entry name" value="Methyltransf_11"/>
</dbReference>
<keyword evidence="3" id="KW-0489">Methyltransferase</keyword>
<evidence type="ECO:0000256" key="1">
    <source>
        <dbReference type="ARBA" id="ARBA00022679"/>
    </source>
</evidence>
<comment type="caution">
    <text evidence="3">The sequence shown here is derived from an EMBL/GenBank/DDBJ whole genome shotgun (WGS) entry which is preliminary data.</text>
</comment>
<dbReference type="EC" id="2.1.1.222" evidence="3"/>
<proteinExistence type="predicted"/>
<evidence type="ECO:0000313" key="4">
    <source>
        <dbReference type="Proteomes" id="UP001152321"/>
    </source>
</evidence>
<dbReference type="InterPro" id="IPR029063">
    <property type="entry name" value="SAM-dependent_MTases_sf"/>
</dbReference>
<dbReference type="GO" id="GO:0032259">
    <property type="term" value="P:methylation"/>
    <property type="evidence" value="ECO:0007669"/>
    <property type="project" value="UniProtKB-KW"/>
</dbReference>
<protein>
    <submittedName>
        <fullName evidence="3">Bifunctional 2-polyprenyl-6-hydroxyphenol methylase/3-demethylubiquinol 3-O-methyltransferase UbiG</fullName>
        <ecNumber evidence="3">2.1.1.222</ecNumber>
        <ecNumber evidence="3">2.1.1.64</ecNumber>
    </submittedName>
</protein>
<dbReference type="Pfam" id="PF08241">
    <property type="entry name" value="Methyltransf_11"/>
    <property type="match status" value="1"/>
</dbReference>
<dbReference type="NCBIfam" id="TIGR01983">
    <property type="entry name" value="UbiG"/>
    <property type="match status" value="1"/>
</dbReference>
<keyword evidence="1 3" id="KW-0808">Transferase</keyword>
<reference evidence="3" key="1">
    <citation type="submission" date="2022-08" db="EMBL/GenBank/DDBJ databases">
        <title>Novel Bdellovibrio Species Isolated from Svalbard: Designation Bdellovibrio svalbardensis.</title>
        <authorList>
            <person name="Mitchell R.J."/>
            <person name="Choi S.Y."/>
        </authorList>
    </citation>
    <scope>NUCLEOTIDE SEQUENCE</scope>
    <source>
        <strain evidence="3">PAP01</strain>
    </source>
</reference>
<keyword evidence="4" id="KW-1185">Reference proteome</keyword>
<gene>
    <name evidence="3" type="primary">ubiG</name>
    <name evidence="3" type="ORF">NWE73_05315</name>
</gene>
<evidence type="ECO:0000259" key="2">
    <source>
        <dbReference type="Pfam" id="PF08241"/>
    </source>
</evidence>